<reference evidence="2" key="1">
    <citation type="submission" date="2016-11" db="EMBL/GenBank/DDBJ databases">
        <authorList>
            <person name="Varghese N."/>
            <person name="Submissions S."/>
        </authorList>
    </citation>
    <scope>NUCLEOTIDE SEQUENCE [LARGE SCALE GENOMIC DNA]</scope>
    <source>
        <strain evidence="2">DSM 100566</strain>
    </source>
</reference>
<protein>
    <recommendedName>
        <fullName evidence="3">Glycosyltransferase family 10 (Fucosyltransferase) C-term</fullName>
    </recommendedName>
</protein>
<gene>
    <name evidence="1" type="ORF">SAMN05444273_11063</name>
</gene>
<dbReference type="Proteomes" id="UP000184144">
    <property type="component" value="Unassembled WGS sequence"/>
</dbReference>
<evidence type="ECO:0000313" key="1">
    <source>
        <dbReference type="EMBL" id="SHF71623.1"/>
    </source>
</evidence>
<evidence type="ECO:0008006" key="3">
    <source>
        <dbReference type="Google" id="ProtNLM"/>
    </source>
</evidence>
<organism evidence="1 2">
    <name type="scientific">Litoreibacter ascidiaceicola</name>
    <dbReference type="NCBI Taxonomy" id="1486859"/>
    <lineage>
        <taxon>Bacteria</taxon>
        <taxon>Pseudomonadati</taxon>
        <taxon>Pseudomonadota</taxon>
        <taxon>Alphaproteobacteria</taxon>
        <taxon>Rhodobacterales</taxon>
        <taxon>Roseobacteraceae</taxon>
        <taxon>Litoreibacter</taxon>
    </lineage>
</organism>
<dbReference type="AlphaFoldDB" id="A0A1M5DXB7"/>
<keyword evidence="2" id="KW-1185">Reference proteome</keyword>
<dbReference type="RefSeq" id="WP_073146040.1">
    <property type="nucleotide sequence ID" value="NZ_FQUV01000010.1"/>
</dbReference>
<dbReference type="OrthoDB" id="9179784at2"/>
<dbReference type="STRING" id="1486859.SAMN05444273_11063"/>
<proteinExistence type="predicted"/>
<sequence>MQNRDTSQKGRSLKYIVNAPAFNPDSGGTIFMHELVHALNTLGEEAYLWPMAPVYKRGRFRGPLYRLLSWFSPAPYPVNPDLNTPLAAKADLRAPDVVIVYPEIVLGNPVGIKNVVRWLLYKPGDQHPYKFTDNEMFFRVFEKADLPEITGGAPDLYLYKVNRTYRNENRPNRKGACYIVRKGHRKPRIPQTEEATTINIEGLTHAEVNDVFNRCETFYSYDEATMYSQFAVVSGCESVVVPGEHESRKDWARVNELGQYGIAYGLTSSERSHAHTTRAQLIALLEHKEEASLETVKRFITLTKDRFIHDA</sequence>
<dbReference type="EMBL" id="FQUV01000010">
    <property type="protein sequence ID" value="SHF71623.1"/>
    <property type="molecule type" value="Genomic_DNA"/>
</dbReference>
<evidence type="ECO:0000313" key="2">
    <source>
        <dbReference type="Proteomes" id="UP000184144"/>
    </source>
</evidence>
<name>A0A1M5DXB7_9RHOB</name>
<accession>A0A1M5DXB7</accession>